<evidence type="ECO:0000313" key="4">
    <source>
        <dbReference type="Proteomes" id="UP000217257"/>
    </source>
</evidence>
<feature type="chain" id="PRO_5012670836" description="Lipoprotein" evidence="2">
    <location>
        <begin position="22"/>
        <end position="126"/>
    </location>
</feature>
<name>A0A250JA05_9BACT</name>
<protein>
    <recommendedName>
        <fullName evidence="5">Lipoprotein</fullName>
    </recommendedName>
</protein>
<sequence length="126" mass="13751">MIARFAALLLALLISGQAALAGGSERVCRYTGRRVAPCAACPGKKQVQDARLLAQDCCELRQGHPVDMAGRLPAVDAQVQVHWVELPEGISWVAPSAPEQPGPRLRSGHDPPPRERLFLTLRQWLI</sequence>
<keyword evidence="2" id="KW-0732">Signal</keyword>
<proteinExistence type="predicted"/>
<dbReference type="Proteomes" id="UP000217257">
    <property type="component" value="Chromosome"/>
</dbReference>
<gene>
    <name evidence="3" type="ORF">CYFUS_005689</name>
</gene>
<evidence type="ECO:0000256" key="1">
    <source>
        <dbReference type="SAM" id="MobiDB-lite"/>
    </source>
</evidence>
<evidence type="ECO:0000313" key="3">
    <source>
        <dbReference type="EMBL" id="ATB40241.1"/>
    </source>
</evidence>
<evidence type="ECO:0008006" key="5">
    <source>
        <dbReference type="Google" id="ProtNLM"/>
    </source>
</evidence>
<feature type="signal peptide" evidence="2">
    <location>
        <begin position="1"/>
        <end position="21"/>
    </location>
</feature>
<reference evidence="3 4" key="1">
    <citation type="submission" date="2017-06" db="EMBL/GenBank/DDBJ databases">
        <title>Sequencing and comparative analysis of myxobacterial genomes.</title>
        <authorList>
            <person name="Rupp O."/>
            <person name="Goesmann A."/>
            <person name="Sogaard-Andersen L."/>
        </authorList>
    </citation>
    <scope>NUCLEOTIDE SEQUENCE [LARGE SCALE GENOMIC DNA]</scope>
    <source>
        <strain evidence="3 4">DSM 52655</strain>
    </source>
</reference>
<accession>A0A250JA05</accession>
<dbReference type="RefSeq" id="WP_095988141.1">
    <property type="nucleotide sequence ID" value="NZ_CP022098.1"/>
</dbReference>
<dbReference type="EMBL" id="CP022098">
    <property type="protein sequence ID" value="ATB40241.1"/>
    <property type="molecule type" value="Genomic_DNA"/>
</dbReference>
<organism evidence="3 4">
    <name type="scientific">Cystobacter fuscus</name>
    <dbReference type="NCBI Taxonomy" id="43"/>
    <lineage>
        <taxon>Bacteria</taxon>
        <taxon>Pseudomonadati</taxon>
        <taxon>Myxococcota</taxon>
        <taxon>Myxococcia</taxon>
        <taxon>Myxococcales</taxon>
        <taxon>Cystobacterineae</taxon>
        <taxon>Archangiaceae</taxon>
        <taxon>Cystobacter</taxon>
    </lineage>
</organism>
<evidence type="ECO:0000256" key="2">
    <source>
        <dbReference type="SAM" id="SignalP"/>
    </source>
</evidence>
<dbReference type="KEGG" id="cfus:CYFUS_005689"/>
<dbReference type="AlphaFoldDB" id="A0A250JA05"/>
<feature type="region of interest" description="Disordered" evidence="1">
    <location>
        <begin position="94"/>
        <end position="114"/>
    </location>
</feature>